<feature type="domain" description="Alpha-L-rhamnosidase C-terminal" evidence="7">
    <location>
        <begin position="768"/>
        <end position="837"/>
    </location>
</feature>
<name>A0ABR9R1I7_9FIRM</name>
<comment type="catalytic activity">
    <reaction evidence="1">
        <text>Hydrolysis of terminal non-reducing alpha-L-rhamnose residues in alpha-L-rhamnosides.</text>
        <dbReference type="EC" id="3.2.1.40"/>
    </reaction>
</comment>
<dbReference type="Gene3D" id="1.50.10.10">
    <property type="match status" value="1"/>
</dbReference>
<dbReference type="PANTHER" id="PTHR33307:SF6">
    <property type="entry name" value="ALPHA-RHAMNOSIDASE (EUROFUNG)-RELATED"/>
    <property type="match status" value="1"/>
</dbReference>
<keyword evidence="9" id="KW-1185">Reference proteome</keyword>
<gene>
    <name evidence="8" type="ORF">INF35_04115</name>
</gene>
<dbReference type="Pfam" id="PF05592">
    <property type="entry name" value="Bac_rhamnosid"/>
    <property type="match status" value="1"/>
</dbReference>
<dbReference type="InterPro" id="IPR013737">
    <property type="entry name" value="Bac_rhamnosid_N"/>
</dbReference>
<organism evidence="8 9">
    <name type="scientific">Gemmiger gallinarum</name>
    <dbReference type="NCBI Taxonomy" id="2779354"/>
    <lineage>
        <taxon>Bacteria</taxon>
        <taxon>Bacillati</taxon>
        <taxon>Bacillota</taxon>
        <taxon>Clostridia</taxon>
        <taxon>Eubacteriales</taxon>
        <taxon>Gemmiger</taxon>
    </lineage>
</organism>
<evidence type="ECO:0000313" key="8">
    <source>
        <dbReference type="EMBL" id="MBE5036969.1"/>
    </source>
</evidence>
<dbReference type="PIRSF" id="PIRSF010631">
    <property type="entry name" value="A-rhamnsds"/>
    <property type="match status" value="1"/>
</dbReference>
<dbReference type="PANTHER" id="PTHR33307">
    <property type="entry name" value="ALPHA-RHAMNOSIDASE (EUROFUNG)"/>
    <property type="match status" value="1"/>
</dbReference>
<dbReference type="RefSeq" id="WP_193500239.1">
    <property type="nucleotide sequence ID" value="NZ_JADCKC010000001.1"/>
</dbReference>
<evidence type="ECO:0000259" key="6">
    <source>
        <dbReference type="Pfam" id="PF17389"/>
    </source>
</evidence>
<dbReference type="Pfam" id="PF25788">
    <property type="entry name" value="Ig_Rha78A_N"/>
    <property type="match status" value="1"/>
</dbReference>
<proteinExistence type="predicted"/>
<feature type="domain" description="Alpha-L-rhamnosidase concanavalin-like" evidence="4">
    <location>
        <begin position="307"/>
        <end position="392"/>
    </location>
</feature>
<evidence type="ECO:0000259" key="5">
    <source>
        <dbReference type="Pfam" id="PF08531"/>
    </source>
</evidence>
<dbReference type="InterPro" id="IPR012341">
    <property type="entry name" value="6hp_glycosidase-like_sf"/>
</dbReference>
<dbReference type="InterPro" id="IPR016007">
    <property type="entry name" value="Alpha_rhamnosid"/>
</dbReference>
<dbReference type="EC" id="3.2.1.40" evidence="2"/>
<protein>
    <recommendedName>
        <fullName evidence="2">alpha-L-rhamnosidase</fullName>
        <ecNumber evidence="2">3.2.1.40</ecNumber>
    </recommendedName>
</protein>
<dbReference type="InterPro" id="IPR035396">
    <property type="entry name" value="Bac_rhamnosid6H"/>
</dbReference>
<dbReference type="Pfam" id="PF08531">
    <property type="entry name" value="Bac_rhamnosid_N"/>
    <property type="match status" value="1"/>
</dbReference>
<dbReference type="GO" id="GO:0016787">
    <property type="term" value="F:hydrolase activity"/>
    <property type="evidence" value="ECO:0007669"/>
    <property type="project" value="UniProtKB-KW"/>
</dbReference>
<dbReference type="InterPro" id="IPR035398">
    <property type="entry name" value="Bac_rhamnosid_C"/>
</dbReference>
<sequence>MLNITRFAVEGMTAGCVTDSAHPVFGFALESDGQNVTLRSATLTVGDWSVETTDQVAVQYAGPVLQPFTVYHAALQVTASNGETARADLDFETGRMDTPWQGQWISDPDYRFTEKKVSPKPMVFRKAFHPEKTVEKARLYVTAMGVYELELNGQKVGDRWFAPGFTSYKTNLQYQTYDVTAQLGEYNTLTATVAGGWAVGSFVFTRVNRVTADRQALLAELRVTYTDGSEEVIGTDSSWQVTEDGPVRMADLYDGETYDATVNMDRANWHAAAPETLRVSPAIRAEIGAPVKVQAVLKPVSCKKVGEELIYDFGQNFAGVIRLTVKGKAGQVITIRHAEILNPDGTLNTAFLRTAKATAAYTCREGVQTWNPRFTYMGFRYISVTGAAEETLTVEALALWSDVRRIGSFECSDKMLNQLQSNILWGARSNFIDIPTDCPQRDERMGWTGDIAVFAPTACFNFDMGRFLKKWLRDVKNEQLKTGGIPNTVPVQGYGFPATMPEMAIAWWGDACVLVPWAMYQASGDVEILRAMYPTMKKYVGACKFWAGLFSLGKKKYIWAMPGAFSFGDWVAPDVPQMGQWQARNKWTGTASLCNTSALVAKVARILGNDADAKTYQQLSDAAADAYCSILTDGNGKLLEEFQTAYVLPLYLKMFPENVRAKAVDNLVRLVEKSDYCIGTGFPGTPYILFALADNGRPDVAYKMLMNTKCPSWLYEVRVGATTIWERWDGLDENGTCPIGDDGTDKMISYNHYASGAVGAFLYQRIAGLEATEPGYKRFAVKPLIGGGLTWAKAEVETPYGIASSAWELKDGTLTVTVTVPVGTTCDVTLPDGKTQTFGSGVYSVSTSCR</sequence>
<evidence type="ECO:0000259" key="4">
    <source>
        <dbReference type="Pfam" id="PF05592"/>
    </source>
</evidence>
<dbReference type="Gene3D" id="2.60.420.10">
    <property type="entry name" value="Maltose phosphorylase, domain 3"/>
    <property type="match status" value="1"/>
</dbReference>
<keyword evidence="3 8" id="KW-0378">Hydrolase</keyword>
<evidence type="ECO:0000313" key="9">
    <source>
        <dbReference type="Proteomes" id="UP000768567"/>
    </source>
</evidence>
<evidence type="ECO:0000259" key="7">
    <source>
        <dbReference type="Pfam" id="PF17390"/>
    </source>
</evidence>
<evidence type="ECO:0000256" key="2">
    <source>
        <dbReference type="ARBA" id="ARBA00012652"/>
    </source>
</evidence>
<evidence type="ECO:0000256" key="3">
    <source>
        <dbReference type="ARBA" id="ARBA00022801"/>
    </source>
</evidence>
<dbReference type="SUPFAM" id="SSF48208">
    <property type="entry name" value="Six-hairpin glycosidases"/>
    <property type="match status" value="1"/>
</dbReference>
<reference evidence="8 9" key="1">
    <citation type="submission" date="2020-10" db="EMBL/GenBank/DDBJ databases">
        <title>ChiBAC.</title>
        <authorList>
            <person name="Zenner C."/>
            <person name="Hitch T.C.A."/>
            <person name="Clavel T."/>
        </authorList>
    </citation>
    <scope>NUCLEOTIDE SEQUENCE [LARGE SCALE GENOMIC DNA]</scope>
    <source>
        <strain evidence="8 9">DSM 109015</strain>
    </source>
</reference>
<dbReference type="Pfam" id="PF17390">
    <property type="entry name" value="Bac_rhamnosid_C"/>
    <property type="match status" value="1"/>
</dbReference>
<feature type="domain" description="Bacterial alpha-L-rhamnosidase N-terminal" evidence="5">
    <location>
        <begin position="132"/>
        <end position="285"/>
    </location>
</feature>
<accession>A0ABR9R1I7</accession>
<dbReference type="EMBL" id="JADCKC010000001">
    <property type="protein sequence ID" value="MBE5036969.1"/>
    <property type="molecule type" value="Genomic_DNA"/>
</dbReference>
<dbReference type="Pfam" id="PF17389">
    <property type="entry name" value="Bac_rhamnosid6H"/>
    <property type="match status" value="1"/>
</dbReference>
<comment type="caution">
    <text evidence="8">The sequence shown here is derived from an EMBL/GenBank/DDBJ whole genome shotgun (WGS) entry which is preliminary data.</text>
</comment>
<dbReference type="Proteomes" id="UP000768567">
    <property type="component" value="Unassembled WGS sequence"/>
</dbReference>
<dbReference type="Gene3D" id="2.60.120.260">
    <property type="entry name" value="Galactose-binding domain-like"/>
    <property type="match status" value="2"/>
</dbReference>
<dbReference type="InterPro" id="IPR008928">
    <property type="entry name" value="6-hairpin_glycosidase_sf"/>
</dbReference>
<feature type="domain" description="Alpha-L-rhamnosidase six-hairpin glycosidase" evidence="6">
    <location>
        <begin position="405"/>
        <end position="766"/>
    </location>
</feature>
<evidence type="ECO:0000256" key="1">
    <source>
        <dbReference type="ARBA" id="ARBA00001445"/>
    </source>
</evidence>
<dbReference type="InterPro" id="IPR008902">
    <property type="entry name" value="Rhamnosid_concanavalin"/>
</dbReference>